<evidence type="ECO:0000256" key="1">
    <source>
        <dbReference type="ARBA" id="ARBA00004571"/>
    </source>
</evidence>
<dbReference type="InterPro" id="IPR010949">
    <property type="entry name" value="TonB_Hb/transfer/lactofer_rcpt"/>
</dbReference>
<proteinExistence type="inferred from homology"/>
<dbReference type="PANTHER" id="PTHR30069">
    <property type="entry name" value="TONB-DEPENDENT OUTER MEMBRANE RECEPTOR"/>
    <property type="match status" value="1"/>
</dbReference>
<organism evidence="16 17">
    <name type="scientific">Moraxella pluranimalium</name>
    <dbReference type="NCBI Taxonomy" id="470453"/>
    <lineage>
        <taxon>Bacteria</taxon>
        <taxon>Pseudomonadati</taxon>
        <taxon>Pseudomonadota</taxon>
        <taxon>Gammaproteobacteria</taxon>
        <taxon>Moraxellales</taxon>
        <taxon>Moraxellaceae</taxon>
        <taxon>Moraxella</taxon>
    </lineage>
</organism>
<feature type="domain" description="TonB-dependent receptor-like beta-barrel" evidence="14">
    <location>
        <begin position="406"/>
        <end position="903"/>
    </location>
</feature>
<keyword evidence="17" id="KW-1185">Reference proteome</keyword>
<accession>A0A1T0CTF2</accession>
<evidence type="ECO:0000256" key="7">
    <source>
        <dbReference type="ARBA" id="ARBA00023077"/>
    </source>
</evidence>
<dbReference type="AlphaFoldDB" id="A0A1T0CTF2"/>
<comment type="similarity">
    <text evidence="2 11 12">Belongs to the TonB-dependent receptor family.</text>
</comment>
<evidence type="ECO:0000256" key="12">
    <source>
        <dbReference type="RuleBase" id="RU003357"/>
    </source>
</evidence>
<dbReference type="NCBIfam" id="TIGR01786">
    <property type="entry name" value="TonB-hemlactrns"/>
    <property type="match status" value="1"/>
</dbReference>
<dbReference type="PANTHER" id="PTHR30069:SF54">
    <property type="entry name" value="TRANSFERRIN-BINDING PROTEIN A"/>
    <property type="match status" value="1"/>
</dbReference>
<evidence type="ECO:0000313" key="17">
    <source>
        <dbReference type="Proteomes" id="UP000189800"/>
    </source>
</evidence>
<dbReference type="GO" id="GO:0009279">
    <property type="term" value="C:cell outer membrane"/>
    <property type="evidence" value="ECO:0007669"/>
    <property type="project" value="UniProtKB-SubCell"/>
</dbReference>
<dbReference type="GO" id="GO:0015091">
    <property type="term" value="F:ferric iron transmembrane transporter activity"/>
    <property type="evidence" value="ECO:0007669"/>
    <property type="project" value="InterPro"/>
</dbReference>
<dbReference type="EMBL" id="MUYU01000006">
    <property type="protein sequence ID" value="OOS25638.1"/>
    <property type="molecule type" value="Genomic_DNA"/>
</dbReference>
<dbReference type="InterPro" id="IPR000531">
    <property type="entry name" value="Beta-barrel_TonB"/>
</dbReference>
<feature type="domain" description="TonB-dependent receptor plug" evidence="15">
    <location>
        <begin position="83"/>
        <end position="183"/>
    </location>
</feature>
<evidence type="ECO:0000256" key="5">
    <source>
        <dbReference type="ARBA" id="ARBA00022692"/>
    </source>
</evidence>
<dbReference type="InterPro" id="IPR037066">
    <property type="entry name" value="Plug_dom_sf"/>
</dbReference>
<dbReference type="NCBIfam" id="TIGR01776">
    <property type="entry name" value="TonB-tbp-lbp"/>
    <property type="match status" value="1"/>
</dbReference>
<feature type="signal peptide" evidence="13">
    <location>
        <begin position="1"/>
        <end position="39"/>
    </location>
</feature>
<keyword evidence="5 11" id="KW-0812">Transmembrane</keyword>
<evidence type="ECO:0000256" key="3">
    <source>
        <dbReference type="ARBA" id="ARBA00022448"/>
    </source>
</evidence>
<protein>
    <recommendedName>
        <fullName evidence="18">TonB-dependent receptor</fullName>
    </recommendedName>
</protein>
<dbReference type="InterPro" id="IPR010948">
    <property type="entry name" value="TonB_lacto/transferrin_rcpt"/>
</dbReference>
<dbReference type="Pfam" id="PF00593">
    <property type="entry name" value="TonB_dep_Rec_b-barrel"/>
    <property type="match status" value="1"/>
</dbReference>
<dbReference type="InterPro" id="IPR039426">
    <property type="entry name" value="TonB-dep_rcpt-like"/>
</dbReference>
<dbReference type="RefSeq" id="WP_078253394.1">
    <property type="nucleotide sequence ID" value="NZ_MUYU01000006.1"/>
</dbReference>
<dbReference type="InterPro" id="IPR012910">
    <property type="entry name" value="Plug_dom"/>
</dbReference>
<keyword evidence="10 11" id="KW-0998">Cell outer membrane</keyword>
<dbReference type="GO" id="GO:0044718">
    <property type="term" value="P:siderophore transmembrane transport"/>
    <property type="evidence" value="ECO:0007669"/>
    <property type="project" value="TreeGrafter"/>
</dbReference>
<sequence>MHHNTSINTANALPQLGKPTLLSVAICAILASISSTAYADDDTQEVTTDTVPTVVLETDTIVVKKRISRKDNEVTGLGKVVKSIQDIDDEQILGIRDLTRYDPGISVVEQGRGATSGYAMRGVDKNRVALLVDGLPQAQSYTTLFSKANGGAINEIEYENIRGIELSKGSSSSDYGNGALGGAVGFATKEASDIIKQDKNWGLNTKTAYSSKNGQLTNSIAAAARQGAFEAMAIYTHRDGHETAVHKDATTHEHTITRLSGYADVYDMRLGTAQNAYSNGWFILKDECPTLDCAPKPSAALTRDTLPTLRTHPPLSELELANRQSMLHPSETLTADAYTGSERIMPDPMDYQSDSLLLKSGYRFSPEHHVGGVYEHTKQQYNIQDMSVPAYYLPEENANGTRVAHSVYANDQLLNGLRLNYTNLPAGLNWTRTQFFDEEHRKTRAGVFYQFDNQDLGIIDKLKLAYNRQSIELDSTSHDRRCAPYPTVDATCRASTDKPWSYYKSEKNGYSEQVDQLDISLQKAFDFAKSSHKLQLGLGAQKQQSTLKRSDYMHEYAEQTWQSVRDGLTFSPNGSYDRPYVYTANPATIVRADLCDYSGNSTDLSDCSARRIDGKNYFITLKDTIAFGKFADLGLGLRYDEHRYSSNDDWTATGNYRNWSWNAGLTIKPTDYLALSYRISSGFRVPAFYEMFGRRVQGSQRDTSGEFHHVGQFRPEKSLNQEFGIGLKGDFGYLETSYFYNRYKDMIALAELRGLTNNQFGYHNIQDVTLHGINVLGKVDWHSVHKAIPEGWYSSLAYNQVKVKERTVNPNFTNTSDPLLDAIQPARLVAGLGYDNPTGTWGVSATTTYSKAKRDDELTGVNYVGNTAYNANNQRSRHWYTHDLNGYVNLSDNVTLRAGVYNLFNRKYSTWEAVRQSSANTVNPSTRQSASFAAPDRNFVVSLEMKF</sequence>
<keyword evidence="3 11" id="KW-0813">Transport</keyword>
<evidence type="ECO:0000256" key="11">
    <source>
        <dbReference type="PROSITE-ProRule" id="PRU01360"/>
    </source>
</evidence>
<dbReference type="OrthoDB" id="9764669at2"/>
<evidence type="ECO:0000256" key="8">
    <source>
        <dbReference type="ARBA" id="ARBA00023136"/>
    </source>
</evidence>
<keyword evidence="6 13" id="KW-0732">Signal</keyword>
<comment type="caution">
    <text evidence="16">The sequence shown here is derived from an EMBL/GenBank/DDBJ whole genome shotgun (WGS) entry which is preliminary data.</text>
</comment>
<keyword evidence="8 11" id="KW-0472">Membrane</keyword>
<gene>
    <name evidence="16" type="ORF">B0680_02095</name>
</gene>
<dbReference type="PROSITE" id="PS52016">
    <property type="entry name" value="TONB_DEPENDENT_REC_3"/>
    <property type="match status" value="1"/>
</dbReference>
<comment type="subcellular location">
    <subcellularLocation>
        <location evidence="1 11">Cell outer membrane</location>
        <topology evidence="1 11">Multi-pass membrane protein</topology>
    </subcellularLocation>
</comment>
<keyword evidence="4 11" id="KW-1134">Transmembrane beta strand</keyword>
<name>A0A1T0CTF2_9GAMM</name>
<dbReference type="Gene3D" id="2.40.170.20">
    <property type="entry name" value="TonB-dependent receptor, beta-barrel domain"/>
    <property type="match status" value="1"/>
</dbReference>
<evidence type="ECO:0008006" key="18">
    <source>
        <dbReference type="Google" id="ProtNLM"/>
    </source>
</evidence>
<dbReference type="Gene3D" id="2.170.130.10">
    <property type="entry name" value="TonB-dependent receptor, plug domain"/>
    <property type="match status" value="1"/>
</dbReference>
<evidence type="ECO:0000313" key="16">
    <source>
        <dbReference type="EMBL" id="OOS25638.1"/>
    </source>
</evidence>
<dbReference type="STRING" id="470453.B0680_02095"/>
<dbReference type="CDD" id="cd01347">
    <property type="entry name" value="ligand_gated_channel"/>
    <property type="match status" value="1"/>
</dbReference>
<dbReference type="InterPro" id="IPR036942">
    <property type="entry name" value="Beta-barrel_TonB_sf"/>
</dbReference>
<evidence type="ECO:0000256" key="13">
    <source>
        <dbReference type="SAM" id="SignalP"/>
    </source>
</evidence>
<keyword evidence="7 12" id="KW-0798">TonB box</keyword>
<keyword evidence="9" id="KW-0675">Receptor</keyword>
<evidence type="ECO:0000256" key="4">
    <source>
        <dbReference type="ARBA" id="ARBA00022452"/>
    </source>
</evidence>
<evidence type="ECO:0000259" key="15">
    <source>
        <dbReference type="Pfam" id="PF07715"/>
    </source>
</evidence>
<feature type="chain" id="PRO_5012052065" description="TonB-dependent receptor" evidence="13">
    <location>
        <begin position="40"/>
        <end position="947"/>
    </location>
</feature>
<evidence type="ECO:0000256" key="6">
    <source>
        <dbReference type="ARBA" id="ARBA00022729"/>
    </source>
</evidence>
<dbReference type="Pfam" id="PF07715">
    <property type="entry name" value="Plug"/>
    <property type="match status" value="1"/>
</dbReference>
<evidence type="ECO:0000256" key="9">
    <source>
        <dbReference type="ARBA" id="ARBA00023170"/>
    </source>
</evidence>
<evidence type="ECO:0000259" key="14">
    <source>
        <dbReference type="Pfam" id="PF00593"/>
    </source>
</evidence>
<evidence type="ECO:0000256" key="10">
    <source>
        <dbReference type="ARBA" id="ARBA00023237"/>
    </source>
</evidence>
<dbReference type="SUPFAM" id="SSF56935">
    <property type="entry name" value="Porins"/>
    <property type="match status" value="1"/>
</dbReference>
<dbReference type="GO" id="GO:0015344">
    <property type="term" value="F:siderophore uptake transmembrane transporter activity"/>
    <property type="evidence" value="ECO:0007669"/>
    <property type="project" value="TreeGrafter"/>
</dbReference>
<evidence type="ECO:0000256" key="2">
    <source>
        <dbReference type="ARBA" id="ARBA00009810"/>
    </source>
</evidence>
<dbReference type="Proteomes" id="UP000189800">
    <property type="component" value="Unassembled WGS sequence"/>
</dbReference>
<reference evidence="16 17" key="1">
    <citation type="submission" date="2017-02" db="EMBL/GenBank/DDBJ databases">
        <title>Draft genome sequence of Moraxella pluranimalium CCUG 54913T type strain.</title>
        <authorList>
            <person name="Salva-Serra F."/>
            <person name="Engstrom-Jakobsson H."/>
            <person name="Thorell K."/>
            <person name="Jaen-Luchoro D."/>
            <person name="Gonzales-Siles L."/>
            <person name="Karlsson R."/>
            <person name="Yazdan S."/>
            <person name="Boulund F."/>
            <person name="Johnning A."/>
            <person name="Engstrand L."/>
            <person name="Kristiansson E."/>
            <person name="Moore E."/>
        </authorList>
    </citation>
    <scope>NUCLEOTIDE SEQUENCE [LARGE SCALE GENOMIC DNA]</scope>
    <source>
        <strain evidence="16 17">CCUG 54913</strain>
    </source>
</reference>